<evidence type="ECO:0000256" key="1">
    <source>
        <dbReference type="SAM" id="SignalP"/>
    </source>
</evidence>
<accession>A0A7J6PAN4</accession>
<organism evidence="2 3">
    <name type="scientific">Perkinsus olseni</name>
    <name type="common">Perkinsus atlanticus</name>
    <dbReference type="NCBI Taxonomy" id="32597"/>
    <lineage>
        <taxon>Eukaryota</taxon>
        <taxon>Sar</taxon>
        <taxon>Alveolata</taxon>
        <taxon>Perkinsozoa</taxon>
        <taxon>Perkinsea</taxon>
        <taxon>Perkinsida</taxon>
        <taxon>Perkinsidae</taxon>
        <taxon>Perkinsus</taxon>
    </lineage>
</organism>
<dbReference type="AlphaFoldDB" id="A0A7J6PAN4"/>
<evidence type="ECO:0008006" key="4">
    <source>
        <dbReference type="Google" id="ProtNLM"/>
    </source>
</evidence>
<gene>
    <name evidence="2" type="ORF">FOZ60_012188</name>
</gene>
<keyword evidence="1" id="KW-0732">Signal</keyword>
<sequence>MLRFILVIVAVVFGSSAQNEGVLSVARGHGTVGGSEEFIRLGGPEGEDGFADHPILDSLTPSSCLRVVEDSFPTSAPHHVAEGSWDRPEVDVPAGTKGFSLLKFGPVCMYTK</sequence>
<proteinExistence type="predicted"/>
<comment type="caution">
    <text evidence="2">The sequence shown here is derived from an EMBL/GenBank/DDBJ whole genome shotgun (WGS) entry which is preliminary data.</text>
</comment>
<protein>
    <recommendedName>
        <fullName evidence="4">Secreted protein</fullName>
    </recommendedName>
</protein>
<dbReference type="EMBL" id="JABANP010000052">
    <property type="protein sequence ID" value="KAF4692957.1"/>
    <property type="molecule type" value="Genomic_DNA"/>
</dbReference>
<evidence type="ECO:0000313" key="3">
    <source>
        <dbReference type="Proteomes" id="UP000541610"/>
    </source>
</evidence>
<dbReference type="Proteomes" id="UP000541610">
    <property type="component" value="Unassembled WGS sequence"/>
</dbReference>
<feature type="chain" id="PRO_5029867648" description="Secreted protein" evidence="1">
    <location>
        <begin position="18"/>
        <end position="112"/>
    </location>
</feature>
<evidence type="ECO:0000313" key="2">
    <source>
        <dbReference type="EMBL" id="KAF4692957.1"/>
    </source>
</evidence>
<reference evidence="2 3" key="1">
    <citation type="submission" date="2020-04" db="EMBL/GenBank/DDBJ databases">
        <title>Perkinsus olseni comparative genomics.</title>
        <authorList>
            <person name="Bogema D.R."/>
        </authorList>
    </citation>
    <scope>NUCLEOTIDE SEQUENCE [LARGE SCALE GENOMIC DNA]</scope>
    <source>
        <strain evidence="2">00978-12</strain>
    </source>
</reference>
<name>A0A7J6PAN4_PEROL</name>
<feature type="signal peptide" evidence="1">
    <location>
        <begin position="1"/>
        <end position="17"/>
    </location>
</feature>